<gene>
    <name evidence="1" type="ORF">LO55_375</name>
</gene>
<reference evidence="1 2" key="1">
    <citation type="submission" date="2014-10" db="EMBL/GenBank/DDBJ databases">
        <authorList>
            <person name="Seo M.-J."/>
            <person name="Seok Y.J."/>
            <person name="Cha I.-T."/>
        </authorList>
    </citation>
    <scope>NUCLEOTIDE SEQUENCE [LARGE SCALE GENOMIC DNA]</scope>
    <source>
        <strain evidence="1 2">NEU</strain>
    </source>
</reference>
<name>A0A1S2NCB1_9BURK</name>
<organism evidence="1 2">
    <name type="scientific">Massilia timonae</name>
    <dbReference type="NCBI Taxonomy" id="47229"/>
    <lineage>
        <taxon>Bacteria</taxon>
        <taxon>Pseudomonadati</taxon>
        <taxon>Pseudomonadota</taxon>
        <taxon>Betaproteobacteria</taxon>
        <taxon>Burkholderiales</taxon>
        <taxon>Oxalobacteraceae</taxon>
        <taxon>Telluria group</taxon>
        <taxon>Massilia</taxon>
    </lineage>
</organism>
<evidence type="ECO:0000313" key="2">
    <source>
        <dbReference type="Proteomes" id="UP000180246"/>
    </source>
</evidence>
<dbReference type="AlphaFoldDB" id="A0A1S2NCB1"/>
<dbReference type="Proteomes" id="UP000180246">
    <property type="component" value="Unassembled WGS sequence"/>
</dbReference>
<comment type="caution">
    <text evidence="1">The sequence shown here is derived from an EMBL/GenBank/DDBJ whole genome shotgun (WGS) entry which is preliminary data.</text>
</comment>
<evidence type="ECO:0000313" key="1">
    <source>
        <dbReference type="EMBL" id="OIJ42022.1"/>
    </source>
</evidence>
<protein>
    <submittedName>
        <fullName evidence="1">Uncharacterized protein</fullName>
    </submittedName>
</protein>
<dbReference type="EMBL" id="JRYB01000001">
    <property type="protein sequence ID" value="OIJ42022.1"/>
    <property type="molecule type" value="Genomic_DNA"/>
</dbReference>
<accession>A0A1S2NCB1</accession>
<sequence length="38" mass="4018">MTAAIQRTSFFAAAISAIRSFSQELYVAHGGYAPAVRG</sequence>
<proteinExistence type="predicted"/>